<feature type="compositionally biased region" description="Polar residues" evidence="6">
    <location>
        <begin position="486"/>
        <end position="500"/>
    </location>
</feature>
<accession>A0AA88XPU8</accession>
<dbReference type="CDD" id="cd02801">
    <property type="entry name" value="DUS_like_FMN"/>
    <property type="match status" value="1"/>
</dbReference>
<dbReference type="GO" id="GO:0000049">
    <property type="term" value="F:tRNA binding"/>
    <property type="evidence" value="ECO:0007669"/>
    <property type="project" value="InterPro"/>
</dbReference>
<dbReference type="InterPro" id="IPR013785">
    <property type="entry name" value="Aldolase_TIM"/>
</dbReference>
<dbReference type="Gene3D" id="3.30.160.20">
    <property type="match status" value="1"/>
</dbReference>
<name>A0AA88XPU8_PINIB</name>
<dbReference type="SUPFAM" id="SSF54768">
    <property type="entry name" value="dsRNA-binding domain-like"/>
    <property type="match status" value="1"/>
</dbReference>
<dbReference type="SMART" id="SM00358">
    <property type="entry name" value="DSRM"/>
    <property type="match status" value="1"/>
</dbReference>
<evidence type="ECO:0000256" key="3">
    <source>
        <dbReference type="ARBA" id="ARBA00022643"/>
    </source>
</evidence>
<sequence>MASTQDFYKDKLILAPMVRVGTLPMRLLALRYGADIVYCEEIIDFKILNASKVENELIGTVDFVLSDDTVVFRTCPQEKDKLVFQLGTSNAKRALKAAQKIQDYVSGVDVNMGCPKEFSIKGGMGAALLTQPEKVKEILTTLVKGLNVPVTCKIRILPKMEDMLNLVKTIESTGVSAIAVHGRYKEERPRHTNHDDVIKVIAQHIGIPVIANGGSGVIKQFSDIQAFRGSTGASSVMIARAAEWNPTIFRPEGKLPLMDVVREYIKVAIDYDNNYTNTKYCVLQMMHADMDIEEGLKTLSTDSLQDISEVWGLLDYYTETRSKFEKKRAEINTLNNLTEDVQISKGDSDLITINMPLKFVKRDFPTKISPKQRLFEWLRRTQQGKPVYDTAEREDRNFNCVLTVNNKVKFTTPYWEKSKQLAEQASATVATTVLDIGDGRAQVVTPQLENCRTKWRQLFTCQNCDGELAQNVVKILKCDTADVDSGSENGLKNETEISLNTKRKDDEIEDDRPQKICKQDTDT</sequence>
<dbReference type="PANTHER" id="PTHR45936">
    <property type="entry name" value="TRNA-DIHYDROURIDINE(20) SYNTHASE [NAD(P)+]-LIKE"/>
    <property type="match status" value="1"/>
</dbReference>
<dbReference type="EMBL" id="VSWD01000012">
    <property type="protein sequence ID" value="KAK3085239.1"/>
    <property type="molecule type" value="Genomic_DNA"/>
</dbReference>
<keyword evidence="5" id="KW-0560">Oxidoreductase</keyword>
<feature type="compositionally biased region" description="Basic and acidic residues" evidence="6">
    <location>
        <begin position="502"/>
        <end position="523"/>
    </location>
</feature>
<keyword evidence="3" id="KW-0288">FMN</keyword>
<evidence type="ECO:0000256" key="2">
    <source>
        <dbReference type="ARBA" id="ARBA00022630"/>
    </source>
</evidence>
<dbReference type="InterPro" id="IPR044463">
    <property type="entry name" value="DUS2_DSRM"/>
</dbReference>
<keyword evidence="2" id="KW-0285">Flavoprotein</keyword>
<protein>
    <recommendedName>
        <fullName evidence="7">DRBM domain-containing protein</fullName>
    </recommendedName>
</protein>
<dbReference type="InterPro" id="IPR014720">
    <property type="entry name" value="dsRBD_dom"/>
</dbReference>
<evidence type="ECO:0000256" key="5">
    <source>
        <dbReference type="ARBA" id="ARBA00023002"/>
    </source>
</evidence>
<dbReference type="Gene3D" id="3.20.20.70">
    <property type="entry name" value="Aldolase class I"/>
    <property type="match status" value="1"/>
</dbReference>
<feature type="domain" description="DRBM" evidence="7">
    <location>
        <begin position="370"/>
        <end position="435"/>
    </location>
</feature>
<dbReference type="Pfam" id="PF01207">
    <property type="entry name" value="Dus"/>
    <property type="match status" value="1"/>
</dbReference>
<keyword evidence="9" id="KW-1185">Reference proteome</keyword>
<evidence type="ECO:0000313" key="9">
    <source>
        <dbReference type="Proteomes" id="UP001186944"/>
    </source>
</evidence>
<dbReference type="PROSITE" id="PS01136">
    <property type="entry name" value="UPF0034"/>
    <property type="match status" value="1"/>
</dbReference>
<dbReference type="InterPro" id="IPR018517">
    <property type="entry name" value="tRNA_hU_synthase_CS"/>
</dbReference>
<evidence type="ECO:0000256" key="1">
    <source>
        <dbReference type="ARBA" id="ARBA00001917"/>
    </source>
</evidence>
<dbReference type="SUPFAM" id="SSF51395">
    <property type="entry name" value="FMN-linked oxidoreductases"/>
    <property type="match status" value="1"/>
</dbReference>
<evidence type="ECO:0000256" key="6">
    <source>
        <dbReference type="SAM" id="MobiDB-lite"/>
    </source>
</evidence>
<dbReference type="AlphaFoldDB" id="A0AA88XPU8"/>
<evidence type="ECO:0000313" key="8">
    <source>
        <dbReference type="EMBL" id="KAK3085239.1"/>
    </source>
</evidence>
<evidence type="ECO:0000259" key="7">
    <source>
        <dbReference type="SMART" id="SM00358"/>
    </source>
</evidence>
<comment type="caution">
    <text evidence="8">The sequence shown here is derived from an EMBL/GenBank/DDBJ whole genome shotgun (WGS) entry which is preliminary data.</text>
</comment>
<dbReference type="InterPro" id="IPR052582">
    <property type="entry name" value="tRNA-DUS-like"/>
</dbReference>
<dbReference type="CDD" id="cd19871">
    <property type="entry name" value="DSRM_DUS2L"/>
    <property type="match status" value="1"/>
</dbReference>
<proteinExistence type="predicted"/>
<dbReference type="PANTHER" id="PTHR45936:SF1">
    <property type="entry name" value="TRNA-DIHYDROURIDINE(20) SYNTHASE [NAD(P)+]-LIKE"/>
    <property type="match status" value="1"/>
</dbReference>
<feature type="region of interest" description="Disordered" evidence="6">
    <location>
        <begin position="485"/>
        <end position="523"/>
    </location>
</feature>
<evidence type="ECO:0000256" key="4">
    <source>
        <dbReference type="ARBA" id="ARBA00022694"/>
    </source>
</evidence>
<dbReference type="GO" id="GO:0005737">
    <property type="term" value="C:cytoplasm"/>
    <property type="evidence" value="ECO:0007669"/>
    <property type="project" value="TreeGrafter"/>
</dbReference>
<dbReference type="GO" id="GO:0017150">
    <property type="term" value="F:tRNA dihydrouridine synthase activity"/>
    <property type="evidence" value="ECO:0007669"/>
    <property type="project" value="InterPro"/>
</dbReference>
<organism evidence="8 9">
    <name type="scientific">Pinctada imbricata</name>
    <name type="common">Atlantic pearl-oyster</name>
    <name type="synonym">Pinctada martensii</name>
    <dbReference type="NCBI Taxonomy" id="66713"/>
    <lineage>
        <taxon>Eukaryota</taxon>
        <taxon>Metazoa</taxon>
        <taxon>Spiralia</taxon>
        <taxon>Lophotrochozoa</taxon>
        <taxon>Mollusca</taxon>
        <taxon>Bivalvia</taxon>
        <taxon>Autobranchia</taxon>
        <taxon>Pteriomorphia</taxon>
        <taxon>Pterioida</taxon>
        <taxon>Pterioidea</taxon>
        <taxon>Pteriidae</taxon>
        <taxon>Pinctada</taxon>
    </lineage>
</organism>
<keyword evidence="4" id="KW-0819">tRNA processing</keyword>
<gene>
    <name evidence="8" type="ORF">FSP39_000398</name>
</gene>
<reference evidence="8" key="1">
    <citation type="submission" date="2019-08" db="EMBL/GenBank/DDBJ databases">
        <title>The improved chromosome-level genome for the pearl oyster Pinctada fucata martensii using PacBio sequencing and Hi-C.</title>
        <authorList>
            <person name="Zheng Z."/>
        </authorList>
    </citation>
    <scope>NUCLEOTIDE SEQUENCE</scope>
    <source>
        <strain evidence="8">ZZ-2019</strain>
        <tissue evidence="8">Adductor muscle</tissue>
    </source>
</reference>
<dbReference type="Proteomes" id="UP001186944">
    <property type="component" value="Unassembled WGS sequence"/>
</dbReference>
<dbReference type="GO" id="GO:0050660">
    <property type="term" value="F:flavin adenine dinucleotide binding"/>
    <property type="evidence" value="ECO:0007669"/>
    <property type="project" value="InterPro"/>
</dbReference>
<comment type="cofactor">
    <cofactor evidence="1">
        <name>FMN</name>
        <dbReference type="ChEBI" id="CHEBI:58210"/>
    </cofactor>
</comment>
<dbReference type="InterPro" id="IPR035587">
    <property type="entry name" value="DUS-like_FMN-bd"/>
</dbReference>